<feature type="domain" description="STAS" evidence="5">
    <location>
        <begin position="429"/>
        <end position="514"/>
    </location>
</feature>
<dbReference type="RefSeq" id="WP_053411290.1">
    <property type="nucleotide sequence ID" value="NZ_CP006841.1"/>
</dbReference>
<dbReference type="PANTHER" id="PTHR43310:SF1">
    <property type="entry name" value="SULFATE TRANSPORTER YBAR-RELATED"/>
    <property type="match status" value="1"/>
</dbReference>
<dbReference type="Gene3D" id="3.30.750.24">
    <property type="entry name" value="STAS domain"/>
    <property type="match status" value="1"/>
</dbReference>
<keyword evidence="4" id="KW-0472">Membrane</keyword>
<dbReference type="Proteomes" id="UP000058446">
    <property type="component" value="Chromosome"/>
</dbReference>
<evidence type="ECO:0000313" key="7">
    <source>
        <dbReference type="Proteomes" id="UP000058446"/>
    </source>
</evidence>
<organism evidence="6 7">
    <name type="scientific">Corynebacterium lactis RW2-5</name>
    <dbReference type="NCBI Taxonomy" id="1408189"/>
    <lineage>
        <taxon>Bacteria</taxon>
        <taxon>Bacillati</taxon>
        <taxon>Actinomycetota</taxon>
        <taxon>Actinomycetes</taxon>
        <taxon>Mycobacteriales</taxon>
        <taxon>Corynebacteriaceae</taxon>
        <taxon>Corynebacterium</taxon>
    </lineage>
</organism>
<keyword evidence="7" id="KW-1185">Reference proteome</keyword>
<dbReference type="Pfam" id="PF00916">
    <property type="entry name" value="Sulfate_transp"/>
    <property type="match status" value="2"/>
</dbReference>
<dbReference type="SUPFAM" id="SSF52091">
    <property type="entry name" value="SpoIIaa-like"/>
    <property type="match status" value="1"/>
</dbReference>
<dbReference type="InterPro" id="IPR011547">
    <property type="entry name" value="SLC26A/SulP_dom"/>
</dbReference>
<proteinExistence type="predicted"/>
<name>A0A0K2GXJ1_9CORY</name>
<dbReference type="InterPro" id="IPR002645">
    <property type="entry name" value="STAS_dom"/>
</dbReference>
<dbReference type="Pfam" id="PF01740">
    <property type="entry name" value="STAS"/>
    <property type="match status" value="1"/>
</dbReference>
<accession>A0A0K2GXJ1</accession>
<dbReference type="GO" id="GO:0016020">
    <property type="term" value="C:membrane"/>
    <property type="evidence" value="ECO:0007669"/>
    <property type="project" value="UniProtKB-SubCell"/>
</dbReference>
<evidence type="ECO:0000256" key="4">
    <source>
        <dbReference type="ARBA" id="ARBA00023136"/>
    </source>
</evidence>
<dbReference type="PANTHER" id="PTHR43310">
    <property type="entry name" value="SULFATE TRANSPORTER YBAR-RELATED"/>
    <property type="match status" value="1"/>
</dbReference>
<gene>
    <name evidence="6" type="ORF">CLAC_00785</name>
</gene>
<dbReference type="CDD" id="cd07042">
    <property type="entry name" value="STAS_SulP_like_sulfate_transporter"/>
    <property type="match status" value="1"/>
</dbReference>
<evidence type="ECO:0000256" key="2">
    <source>
        <dbReference type="ARBA" id="ARBA00022692"/>
    </source>
</evidence>
<dbReference type="KEGG" id="clw:CLAC_00785"/>
<evidence type="ECO:0000256" key="1">
    <source>
        <dbReference type="ARBA" id="ARBA00004141"/>
    </source>
</evidence>
<evidence type="ECO:0000256" key="3">
    <source>
        <dbReference type="ARBA" id="ARBA00022989"/>
    </source>
</evidence>
<dbReference type="InterPro" id="IPR036513">
    <property type="entry name" value="STAS_dom_sf"/>
</dbReference>
<dbReference type="AlphaFoldDB" id="A0A0K2GXJ1"/>
<keyword evidence="3" id="KW-1133">Transmembrane helix</keyword>
<evidence type="ECO:0000313" key="6">
    <source>
        <dbReference type="EMBL" id="ALA66509.1"/>
    </source>
</evidence>
<protein>
    <submittedName>
        <fullName evidence="6">Sulfate permease</fullName>
    </submittedName>
</protein>
<sequence length="514" mass="54797">MPEEKSQRPVQTSQPDTAPIGVIDSYRYAFSSFSRFKTEILAGAAVSFALIPEVISFAVVAGVDPAVGLFSSVVLAVVISFTGGRPALITAAAGSVALVVAPLSREYGLDYLIPAVVLGALMQMVFAWLGIAKLQRFIPRGVMIGFVNALGILIFTAQLEHLIDVPWLVYVLVAIGLAIMVVLPRFTTAIPAPLVTAIIVTAVALISGWEVPNVADQGELPRSLPELLIPDVPLNLDTLKLIAPYSLAIAIVGIMESLMTAKLVDDITDTHSDKTRETFGLGLANIAAGFFGGIAGCAMIGQTIVNVKESRGRTRLSTAFAGIFLLILMLLLNDIVGRIPMAALVAVMIVVSFVTVDWHSIAPRTLKLMPWSETLVMLVTVVATLITHNLAIGVVVGVVVASLMFARRVAHLVNIEKSPELRVADDGSSVRTYRVTGQLFFASSNDLYYQFDYQDTADRIEIDLSGAEVWDASTVAALDSVTQKFHAKGVDVVVEGLDGASLARLEKLSGKLAA</sequence>
<keyword evidence="2" id="KW-0812">Transmembrane</keyword>
<evidence type="ECO:0000259" key="5">
    <source>
        <dbReference type="PROSITE" id="PS50801"/>
    </source>
</evidence>
<comment type="subcellular location">
    <subcellularLocation>
        <location evidence="1">Membrane</location>
        <topology evidence="1">Multi-pass membrane protein</topology>
    </subcellularLocation>
</comment>
<dbReference type="PROSITE" id="PS50801">
    <property type="entry name" value="STAS"/>
    <property type="match status" value="1"/>
</dbReference>
<dbReference type="EMBL" id="CP006841">
    <property type="protein sequence ID" value="ALA66509.1"/>
    <property type="molecule type" value="Genomic_DNA"/>
</dbReference>
<dbReference type="PATRIC" id="fig|1408189.4.peg.156"/>
<reference evidence="6 7" key="1">
    <citation type="submission" date="2013-10" db="EMBL/GenBank/DDBJ databases">
        <title>Complete genome sequence of Corynebacterium lactis DSM 45799(T), isolated from raw cow milk.</title>
        <authorList>
            <person name="Ruckert C."/>
            <person name="Albersmeier A."/>
            <person name="Lipski A."/>
            <person name="Kalinowski J."/>
        </authorList>
    </citation>
    <scope>NUCLEOTIDE SEQUENCE [LARGE SCALE GENOMIC DNA]</scope>
    <source>
        <strain evidence="6 7">RW2-5</strain>
    </source>
</reference>
<dbReference type="STRING" id="1408189.CLAC_00785"/>
<dbReference type="InterPro" id="IPR052706">
    <property type="entry name" value="Membrane-Transporter-like"/>
</dbReference>